<keyword evidence="2" id="KW-0812">Transmembrane</keyword>
<feature type="region of interest" description="Disordered" evidence="1">
    <location>
        <begin position="220"/>
        <end position="288"/>
    </location>
</feature>
<feature type="transmembrane region" description="Helical" evidence="2">
    <location>
        <begin position="110"/>
        <end position="133"/>
    </location>
</feature>
<organism evidence="3 4">
    <name type="scientific">Sistotremastrum suecicum HHB10207 ss-3</name>
    <dbReference type="NCBI Taxonomy" id="1314776"/>
    <lineage>
        <taxon>Eukaryota</taxon>
        <taxon>Fungi</taxon>
        <taxon>Dikarya</taxon>
        <taxon>Basidiomycota</taxon>
        <taxon>Agaricomycotina</taxon>
        <taxon>Agaricomycetes</taxon>
        <taxon>Sistotremastrales</taxon>
        <taxon>Sistotremastraceae</taxon>
        <taxon>Sistotremastrum</taxon>
    </lineage>
</organism>
<evidence type="ECO:0000313" key="4">
    <source>
        <dbReference type="Proteomes" id="UP000076798"/>
    </source>
</evidence>
<feature type="compositionally biased region" description="Basic and acidic residues" evidence="1">
    <location>
        <begin position="222"/>
        <end position="237"/>
    </location>
</feature>
<gene>
    <name evidence="3" type="ORF">SISSUDRAFT_1037668</name>
</gene>
<dbReference type="OrthoDB" id="2501127at2759"/>
<dbReference type="STRING" id="1314776.A0A165XU19"/>
<feature type="transmembrane region" description="Helical" evidence="2">
    <location>
        <begin position="65"/>
        <end position="90"/>
    </location>
</feature>
<feature type="compositionally biased region" description="Polar residues" evidence="1">
    <location>
        <begin position="278"/>
        <end position="288"/>
    </location>
</feature>
<protein>
    <submittedName>
        <fullName evidence="3">Uncharacterized protein</fullName>
    </submittedName>
</protein>
<name>A0A165XU19_9AGAM</name>
<proteinExistence type="predicted"/>
<keyword evidence="4" id="KW-1185">Reference proteome</keyword>
<dbReference type="EMBL" id="KV428320">
    <property type="protein sequence ID" value="KZT32548.1"/>
    <property type="molecule type" value="Genomic_DNA"/>
</dbReference>
<sequence length="288" mass="31264">MLFALSAARITYTTHLAPSDPLNNGHPFTDPIVILLLITSLFLLLVCPIWVWVLWKRVRGWYARVWIEVCGVGVMWVLLLIGMAISTSIWPNLGFCANQVPCAVLQAMIAFAWLAWILLSVIIGSIIMGIISARAFGRGGWRDYVWEDGTRMGREPVFQKMGVGDQAMSVGSVGSVNINGGSAGSVGSGGGGGAESVGGEGQVKALDMNIFLDGRRAYPQKEYSRRRGDKRIQERQESTTIIIAPLPSPPPSSSNPSTNPSKLEEVDDNDDGTYPRPSRTTSSKNVIQ</sequence>
<feature type="transmembrane region" description="Helical" evidence="2">
    <location>
        <begin position="32"/>
        <end position="53"/>
    </location>
</feature>
<dbReference type="AlphaFoldDB" id="A0A165XU19"/>
<keyword evidence="2" id="KW-0472">Membrane</keyword>
<dbReference type="Proteomes" id="UP000076798">
    <property type="component" value="Unassembled WGS sequence"/>
</dbReference>
<reference evidence="3 4" key="1">
    <citation type="journal article" date="2016" name="Mol. Biol. Evol.">
        <title>Comparative Genomics of Early-Diverging Mushroom-Forming Fungi Provides Insights into the Origins of Lignocellulose Decay Capabilities.</title>
        <authorList>
            <person name="Nagy L.G."/>
            <person name="Riley R."/>
            <person name="Tritt A."/>
            <person name="Adam C."/>
            <person name="Daum C."/>
            <person name="Floudas D."/>
            <person name="Sun H."/>
            <person name="Yadav J.S."/>
            <person name="Pangilinan J."/>
            <person name="Larsson K.H."/>
            <person name="Matsuura K."/>
            <person name="Barry K."/>
            <person name="Labutti K."/>
            <person name="Kuo R."/>
            <person name="Ohm R.A."/>
            <person name="Bhattacharya S.S."/>
            <person name="Shirouzu T."/>
            <person name="Yoshinaga Y."/>
            <person name="Martin F.M."/>
            <person name="Grigoriev I.V."/>
            <person name="Hibbett D.S."/>
        </authorList>
    </citation>
    <scope>NUCLEOTIDE SEQUENCE [LARGE SCALE GENOMIC DNA]</scope>
    <source>
        <strain evidence="3 4">HHB10207 ss-3</strain>
    </source>
</reference>
<accession>A0A165XU19</accession>
<evidence type="ECO:0000313" key="3">
    <source>
        <dbReference type="EMBL" id="KZT32548.1"/>
    </source>
</evidence>
<keyword evidence="2" id="KW-1133">Transmembrane helix</keyword>
<evidence type="ECO:0000256" key="1">
    <source>
        <dbReference type="SAM" id="MobiDB-lite"/>
    </source>
</evidence>
<evidence type="ECO:0000256" key="2">
    <source>
        <dbReference type="SAM" id="Phobius"/>
    </source>
</evidence>